<reference evidence="5" key="1">
    <citation type="submission" date="2021-03" db="EMBL/GenBank/DDBJ databases">
        <title>Microbacterium sp. nov., a novel actinobacterium isolated from cow dung.</title>
        <authorList>
            <person name="Zhang L."/>
        </authorList>
    </citation>
    <scope>NUCLEOTIDE SEQUENCE</scope>
    <source>
        <strain evidence="5">NEAU-LLB</strain>
    </source>
</reference>
<sequence>MSRRTIARHGHLRARTPFAGALRVLGIALSCLLVAGLGTAAYATWDLTRTFAQNAVALEGQEAAPPDIDALVGTEGVDLLLTGIDVCELDSRQKFGDRCPQSESRYGDDGRELGTGLNDVNLLVHISPEPRRITAIAFPRDMLIPMPECTDPKTGTVTSAQSQAMMNTAYAGGGLNCVVQAIDSLTTPYDPDLAIDYAATVTWNGVIEITNAIGGVDVCVDGTIDDPEAGGLYLEAGTHNLAGDQALAFLRSRHGVGDGGDQGRISNQQVYMSSLARKMLSSGTLSNPGTVLSLARTVVTNVDPSASLTPVELVKIALAAKDVAPENIVFLQYPAAPWSQDPNRLVPVEADAEALMQLLASNAPISPTGKYLEEETPTQEATQPPVEAGQPTTDPTTDPSAGTGAEAAQPDQLLGRTAADTSCSQAN</sequence>
<evidence type="ECO:0000256" key="2">
    <source>
        <dbReference type="SAM" id="MobiDB-lite"/>
    </source>
</evidence>
<feature type="region of interest" description="Disordered" evidence="2">
    <location>
        <begin position="366"/>
        <end position="427"/>
    </location>
</feature>
<dbReference type="Proteomes" id="UP000680132">
    <property type="component" value="Unassembled WGS sequence"/>
</dbReference>
<dbReference type="NCBIfam" id="TIGR00350">
    <property type="entry name" value="lytR_cpsA_psr"/>
    <property type="match status" value="1"/>
</dbReference>
<dbReference type="InterPro" id="IPR004474">
    <property type="entry name" value="LytR_CpsA_psr"/>
</dbReference>
<dbReference type="EMBL" id="JAGFOA010000002">
    <property type="protein sequence ID" value="MBO3662952.1"/>
    <property type="molecule type" value="Genomic_DNA"/>
</dbReference>
<keyword evidence="3" id="KW-0812">Transmembrane</keyword>
<name>A0A939QJQ4_9MICO</name>
<evidence type="ECO:0000256" key="1">
    <source>
        <dbReference type="ARBA" id="ARBA00006068"/>
    </source>
</evidence>
<feature type="transmembrane region" description="Helical" evidence="3">
    <location>
        <begin position="21"/>
        <end position="45"/>
    </location>
</feature>
<dbReference type="Gene3D" id="3.40.630.190">
    <property type="entry name" value="LCP protein"/>
    <property type="match status" value="1"/>
</dbReference>
<dbReference type="Pfam" id="PF03816">
    <property type="entry name" value="LytR_cpsA_psr"/>
    <property type="match status" value="1"/>
</dbReference>
<comment type="similarity">
    <text evidence="1">Belongs to the LytR/CpsA/Psr (LCP) family.</text>
</comment>
<dbReference type="InterPro" id="IPR050922">
    <property type="entry name" value="LytR/CpsA/Psr_CW_biosynth"/>
</dbReference>
<proteinExistence type="inferred from homology"/>
<feature type="domain" description="Cell envelope-related transcriptional attenuator" evidence="4">
    <location>
        <begin position="118"/>
        <end position="280"/>
    </location>
</feature>
<keyword evidence="6" id="KW-1185">Reference proteome</keyword>
<dbReference type="RefSeq" id="WP_208501426.1">
    <property type="nucleotide sequence ID" value="NZ_JAGFOA010000002.1"/>
</dbReference>
<feature type="compositionally biased region" description="Low complexity" evidence="2">
    <location>
        <begin position="378"/>
        <end position="387"/>
    </location>
</feature>
<feature type="compositionally biased region" description="Polar residues" evidence="2">
    <location>
        <begin position="390"/>
        <end position="400"/>
    </location>
</feature>
<evidence type="ECO:0000313" key="6">
    <source>
        <dbReference type="Proteomes" id="UP000680132"/>
    </source>
</evidence>
<evidence type="ECO:0000259" key="4">
    <source>
        <dbReference type="Pfam" id="PF03816"/>
    </source>
</evidence>
<evidence type="ECO:0000313" key="5">
    <source>
        <dbReference type="EMBL" id="MBO3662952.1"/>
    </source>
</evidence>
<organism evidence="5 6">
    <name type="scientific">Microbacterium stercoris</name>
    <dbReference type="NCBI Taxonomy" id="2820289"/>
    <lineage>
        <taxon>Bacteria</taxon>
        <taxon>Bacillati</taxon>
        <taxon>Actinomycetota</taxon>
        <taxon>Actinomycetes</taxon>
        <taxon>Micrococcales</taxon>
        <taxon>Microbacteriaceae</taxon>
        <taxon>Microbacterium</taxon>
    </lineage>
</organism>
<protein>
    <submittedName>
        <fullName evidence="5">LCP family protein</fullName>
    </submittedName>
</protein>
<keyword evidence="3" id="KW-0472">Membrane</keyword>
<dbReference type="PANTHER" id="PTHR33392">
    <property type="entry name" value="POLYISOPRENYL-TEICHOIC ACID--PEPTIDOGLYCAN TEICHOIC ACID TRANSFERASE TAGU"/>
    <property type="match status" value="1"/>
</dbReference>
<gene>
    <name evidence="5" type="ORF">J5V96_05430</name>
</gene>
<accession>A0A939QJQ4</accession>
<keyword evidence="3" id="KW-1133">Transmembrane helix</keyword>
<evidence type="ECO:0000256" key="3">
    <source>
        <dbReference type="SAM" id="Phobius"/>
    </source>
</evidence>
<dbReference type="PANTHER" id="PTHR33392:SF6">
    <property type="entry name" value="POLYISOPRENYL-TEICHOIC ACID--PEPTIDOGLYCAN TEICHOIC ACID TRANSFERASE TAGU"/>
    <property type="match status" value="1"/>
</dbReference>
<dbReference type="AlphaFoldDB" id="A0A939QJQ4"/>
<comment type="caution">
    <text evidence="5">The sequence shown here is derived from an EMBL/GenBank/DDBJ whole genome shotgun (WGS) entry which is preliminary data.</text>
</comment>